<dbReference type="GO" id="GO:0009085">
    <property type="term" value="P:lysine biosynthetic process"/>
    <property type="evidence" value="ECO:0007669"/>
    <property type="project" value="UniProtKB-KW"/>
</dbReference>
<dbReference type="PROSITE" id="PS00101">
    <property type="entry name" value="HEXAPEP_TRANSFERASES"/>
    <property type="match status" value="1"/>
</dbReference>
<dbReference type="Proteomes" id="UP000555407">
    <property type="component" value="Unassembled WGS sequence"/>
</dbReference>
<evidence type="ECO:0000259" key="7">
    <source>
        <dbReference type="Pfam" id="PF14805"/>
    </source>
</evidence>
<evidence type="ECO:0000256" key="5">
    <source>
        <dbReference type="ARBA" id="ARBA00022915"/>
    </source>
</evidence>
<keyword evidence="8" id="KW-0012">Acyltransferase</keyword>
<name>A0A7X5VHQ9_9ACTN</name>
<keyword evidence="9" id="KW-1185">Reference proteome</keyword>
<dbReference type="PANTHER" id="PTHR43300">
    <property type="entry name" value="ACETYLTRANSFERASE"/>
    <property type="match status" value="1"/>
</dbReference>
<keyword evidence="4" id="KW-0677">Repeat</keyword>
<dbReference type="InterPro" id="IPR018357">
    <property type="entry name" value="Hexapep_transf_CS"/>
</dbReference>
<dbReference type="InterPro" id="IPR011004">
    <property type="entry name" value="Trimer_LpxA-like_sf"/>
</dbReference>
<dbReference type="Gene3D" id="1.10.166.10">
    <property type="entry name" value="Tetrahydrodipicolinate-N-succinyltransferase, N-terminal domain"/>
    <property type="match status" value="1"/>
</dbReference>
<keyword evidence="3 8" id="KW-0808">Transferase</keyword>
<dbReference type="PANTHER" id="PTHR43300:SF10">
    <property type="entry name" value="2,3,4,5-TETRAHYDROPYRIDINE-2,6-DICARBOXYLATE N-ACETYLTRANSFERASE"/>
    <property type="match status" value="1"/>
</dbReference>
<organism evidence="8 9">
    <name type="scientific">Kribbella shirazensis</name>
    <dbReference type="NCBI Taxonomy" id="1105143"/>
    <lineage>
        <taxon>Bacteria</taxon>
        <taxon>Bacillati</taxon>
        <taxon>Actinomycetota</taxon>
        <taxon>Actinomycetes</taxon>
        <taxon>Propionibacteriales</taxon>
        <taxon>Kribbellaceae</taxon>
        <taxon>Kribbella</taxon>
    </lineage>
</organism>
<dbReference type="Gene3D" id="2.160.10.10">
    <property type="entry name" value="Hexapeptide repeat proteins"/>
    <property type="match status" value="1"/>
</dbReference>
<feature type="domain" description="Tetrahydrodipicolinate-N-succinyltransferase chain A" evidence="7">
    <location>
        <begin position="8"/>
        <end position="67"/>
    </location>
</feature>
<dbReference type="InterPro" id="IPR001451">
    <property type="entry name" value="Hexapep"/>
</dbReference>
<dbReference type="RefSeq" id="WP_167215936.1">
    <property type="nucleotide sequence ID" value="NZ_JAASRO010000001.1"/>
</dbReference>
<dbReference type="Pfam" id="PF14602">
    <property type="entry name" value="Hexapep_2"/>
    <property type="match status" value="1"/>
</dbReference>
<keyword evidence="2" id="KW-0028">Amino-acid biosynthesis</keyword>
<proteinExistence type="inferred from homology"/>
<evidence type="ECO:0000256" key="3">
    <source>
        <dbReference type="ARBA" id="ARBA00022679"/>
    </source>
</evidence>
<dbReference type="EC" id="2.3.1.117" evidence="8"/>
<gene>
    <name evidence="8" type="ORF">BJY22_007155</name>
</gene>
<dbReference type="AlphaFoldDB" id="A0A7X5VHQ9"/>
<keyword evidence="5" id="KW-0220">Diaminopimelate biosynthesis</keyword>
<dbReference type="NCBIfam" id="NF008808">
    <property type="entry name" value="PRK11830.1"/>
    <property type="match status" value="1"/>
</dbReference>
<evidence type="ECO:0000256" key="6">
    <source>
        <dbReference type="ARBA" id="ARBA00023154"/>
    </source>
</evidence>
<sequence length="273" mass="29115">MTAVTDLEKLITETADDLSLLKSPAHRSAVEETIELLDQGKVRMAEKVDGSWQVNAWVQHAIRQYFQVAPFTTEHAGPLEYHDRIPIKHGLKDRGIRVVAGSIVRYGSYIESGVIVALGFVNLGSYVGTGSLVDAWATVGSGAQIGRNVHLAGGVGIGGVLEPPGARPVIIEDNAFIGSRCIIVEGVIVEENAVVAAQTCLTSSTHIIDVTGDEPVTHKGRVPANSVVVPGTRTRKFPAGEFEVNCALIIGRRTPGTDVKVALTNDIRDFSFA</sequence>
<reference evidence="8 9" key="1">
    <citation type="submission" date="2020-03" db="EMBL/GenBank/DDBJ databases">
        <title>Sequencing the genomes of 1000 actinobacteria strains.</title>
        <authorList>
            <person name="Klenk H.-P."/>
        </authorList>
    </citation>
    <scope>NUCLEOTIDE SEQUENCE [LARGE SCALE GENOMIC DNA]</scope>
    <source>
        <strain evidence="8 9">DSM 45490</strain>
    </source>
</reference>
<dbReference type="Pfam" id="PF14805">
    <property type="entry name" value="THDPS_N_2"/>
    <property type="match status" value="1"/>
</dbReference>
<dbReference type="SUPFAM" id="SSF51161">
    <property type="entry name" value="Trimeric LpxA-like enzymes"/>
    <property type="match status" value="1"/>
</dbReference>
<dbReference type="GO" id="GO:0008666">
    <property type="term" value="F:2,3,4,5-tetrahydropyridine-2,6-dicarboxylate N-succinyltransferase activity"/>
    <property type="evidence" value="ECO:0007669"/>
    <property type="project" value="UniProtKB-EC"/>
</dbReference>
<dbReference type="GO" id="GO:0019877">
    <property type="term" value="P:diaminopimelate biosynthetic process"/>
    <property type="evidence" value="ECO:0007669"/>
    <property type="project" value="UniProtKB-KW"/>
</dbReference>
<comment type="caution">
    <text evidence="8">The sequence shown here is derived from an EMBL/GenBank/DDBJ whole genome shotgun (WGS) entry which is preliminary data.</text>
</comment>
<dbReference type="EMBL" id="JAASRO010000001">
    <property type="protein sequence ID" value="NIK61438.1"/>
    <property type="molecule type" value="Genomic_DNA"/>
</dbReference>
<evidence type="ECO:0000313" key="9">
    <source>
        <dbReference type="Proteomes" id="UP000555407"/>
    </source>
</evidence>
<evidence type="ECO:0000313" key="8">
    <source>
        <dbReference type="EMBL" id="NIK61438.1"/>
    </source>
</evidence>
<comment type="similarity">
    <text evidence="1">Belongs to the transferase hexapeptide repeat family.</text>
</comment>
<evidence type="ECO:0000256" key="1">
    <source>
        <dbReference type="ARBA" id="ARBA00007274"/>
    </source>
</evidence>
<accession>A0A7X5VHQ9</accession>
<evidence type="ECO:0000256" key="2">
    <source>
        <dbReference type="ARBA" id="ARBA00022605"/>
    </source>
</evidence>
<evidence type="ECO:0000256" key="4">
    <source>
        <dbReference type="ARBA" id="ARBA00022737"/>
    </source>
</evidence>
<protein>
    <submittedName>
        <fullName evidence="8">2,3,4,5-tetrahydropyridine-2-carboxylate N-succinyltransferase</fullName>
        <ecNumber evidence="8">2.3.1.117</ecNumber>
    </submittedName>
</protein>
<dbReference type="InterPro" id="IPR023180">
    <property type="entry name" value="THP_succinylTrfase_dom1"/>
</dbReference>
<dbReference type="InterPro" id="IPR037133">
    <property type="entry name" value="THP_succinylTrfase_N_sf"/>
</dbReference>
<dbReference type="InterPro" id="IPR050179">
    <property type="entry name" value="Trans_hexapeptide_repeat"/>
</dbReference>
<keyword evidence="6" id="KW-0457">Lysine biosynthesis</keyword>
<dbReference type="CDD" id="cd03350">
    <property type="entry name" value="LbH_THP_succinylT"/>
    <property type="match status" value="1"/>
</dbReference>